<name>A0ABS6HSP0_MYCGD</name>
<evidence type="ECO:0000313" key="2">
    <source>
        <dbReference type="Proteomes" id="UP000696413"/>
    </source>
</evidence>
<reference evidence="1 2" key="1">
    <citation type="submission" date="2021-05" db="EMBL/GenBank/DDBJ databases">
        <title>Draft Genome Sequences of Clinical Respiratory Isolates of Mycobacterium goodii Recovered in Ireland.</title>
        <authorList>
            <person name="Flanagan P.R."/>
            <person name="Mok S."/>
            <person name="Roycroft E."/>
            <person name="Rogers T.R."/>
            <person name="Fitzgibbon M."/>
        </authorList>
    </citation>
    <scope>NUCLEOTIDE SEQUENCE [LARGE SCALE GENOMIC DNA]</scope>
    <source>
        <strain evidence="1 2">14IE55</strain>
    </source>
</reference>
<evidence type="ECO:0000313" key="1">
    <source>
        <dbReference type="EMBL" id="MBU8825709.1"/>
    </source>
</evidence>
<comment type="caution">
    <text evidence="1">The sequence shown here is derived from an EMBL/GenBank/DDBJ whole genome shotgun (WGS) entry which is preliminary data.</text>
</comment>
<dbReference type="EMBL" id="JAHBOM010000019">
    <property type="protein sequence ID" value="MBU8825709.1"/>
    <property type="molecule type" value="Genomic_DNA"/>
</dbReference>
<organism evidence="1 2">
    <name type="scientific">Mycolicibacterium goodii</name>
    <name type="common">Mycobacterium goodii</name>
    <dbReference type="NCBI Taxonomy" id="134601"/>
    <lineage>
        <taxon>Bacteria</taxon>
        <taxon>Bacillati</taxon>
        <taxon>Actinomycetota</taxon>
        <taxon>Actinomycetes</taxon>
        <taxon>Mycobacteriales</taxon>
        <taxon>Mycobacteriaceae</taxon>
        <taxon>Mycolicibacterium</taxon>
    </lineage>
</organism>
<protein>
    <submittedName>
        <fullName evidence="1">Uncharacterized protein</fullName>
    </submittedName>
</protein>
<keyword evidence="2" id="KW-1185">Reference proteome</keyword>
<gene>
    <name evidence="1" type="ORF">KL859_22905</name>
</gene>
<sequence length="111" mass="12506">MAVTICAVCSTGFSARSDAVYCSSACRQKAHRARTARRVAALSSQRPAAGRPVLVRSEVARTIQRAREHIEESRRLCRDTAERLQQMADLQREFGREMPATKPMPYAKWAR</sequence>
<proteinExistence type="predicted"/>
<accession>A0ABS6HSP0</accession>
<dbReference type="Proteomes" id="UP000696413">
    <property type="component" value="Unassembled WGS sequence"/>
</dbReference>
<dbReference type="RefSeq" id="WP_214314110.1">
    <property type="nucleotide sequence ID" value="NZ_JAHBOJ010000047.1"/>
</dbReference>